<dbReference type="SUPFAM" id="SSF55729">
    <property type="entry name" value="Acyl-CoA N-acyltransferases (Nat)"/>
    <property type="match status" value="1"/>
</dbReference>
<dbReference type="GO" id="GO:0005524">
    <property type="term" value="F:ATP binding"/>
    <property type="evidence" value="ECO:0007669"/>
    <property type="project" value="UniProtKB-KW"/>
</dbReference>
<dbReference type="InterPro" id="IPR016181">
    <property type="entry name" value="Acyl_CoA_acyltransferase"/>
</dbReference>
<dbReference type="STRING" id="1157962.A0A250WW60"/>
<dbReference type="Gene3D" id="1.10.510.10">
    <property type="entry name" value="Transferase(Phosphotransferase) domain 1"/>
    <property type="match status" value="1"/>
</dbReference>
<dbReference type="InterPro" id="IPR000182">
    <property type="entry name" value="GNAT_dom"/>
</dbReference>
<dbReference type="InterPro" id="IPR011009">
    <property type="entry name" value="Kinase-like_dom_sf"/>
</dbReference>
<dbReference type="Pfam" id="PF00583">
    <property type="entry name" value="Acetyltransf_1"/>
    <property type="match status" value="1"/>
</dbReference>
<evidence type="ECO:0000259" key="8">
    <source>
        <dbReference type="PROSITE" id="PS51186"/>
    </source>
</evidence>
<dbReference type="Gene3D" id="1.10.287.3700">
    <property type="match status" value="1"/>
</dbReference>
<dbReference type="InterPro" id="IPR041332">
    <property type="entry name" value="Pan3_CK"/>
</dbReference>
<feature type="domain" description="N-acetyltransferase" evidence="8">
    <location>
        <begin position="11"/>
        <end position="208"/>
    </location>
</feature>
<keyword evidence="10" id="KW-1185">Reference proteome</keyword>
<keyword evidence="6" id="KW-0175">Coiled coil</keyword>
<feature type="compositionally biased region" description="Gly residues" evidence="7">
    <location>
        <begin position="397"/>
        <end position="406"/>
    </location>
</feature>
<evidence type="ECO:0000256" key="7">
    <source>
        <dbReference type="SAM" id="MobiDB-lite"/>
    </source>
</evidence>
<dbReference type="Proteomes" id="UP000232323">
    <property type="component" value="Unassembled WGS sequence"/>
</dbReference>
<dbReference type="PROSITE" id="PS51186">
    <property type="entry name" value="GNAT"/>
    <property type="match status" value="1"/>
</dbReference>
<dbReference type="GO" id="GO:0016747">
    <property type="term" value="F:acyltransferase activity, transferring groups other than amino-acyl groups"/>
    <property type="evidence" value="ECO:0007669"/>
    <property type="project" value="InterPro"/>
</dbReference>
<dbReference type="AlphaFoldDB" id="A0A250WW60"/>
<organism evidence="9 10">
    <name type="scientific">Chlamydomonas eustigma</name>
    <dbReference type="NCBI Taxonomy" id="1157962"/>
    <lineage>
        <taxon>Eukaryota</taxon>
        <taxon>Viridiplantae</taxon>
        <taxon>Chlorophyta</taxon>
        <taxon>core chlorophytes</taxon>
        <taxon>Chlorophyceae</taxon>
        <taxon>CS clade</taxon>
        <taxon>Chlamydomonadales</taxon>
        <taxon>Chlamydomonadaceae</taxon>
        <taxon>Chlamydomonas</taxon>
    </lineage>
</organism>
<evidence type="ECO:0000256" key="4">
    <source>
        <dbReference type="ARBA" id="ARBA00022741"/>
    </source>
</evidence>
<evidence type="ECO:0000256" key="6">
    <source>
        <dbReference type="ARBA" id="ARBA00023054"/>
    </source>
</evidence>
<proteinExistence type="predicted"/>
<name>A0A250WW60_9CHLO</name>
<keyword evidence="3" id="KW-0507">mRNA processing</keyword>
<evidence type="ECO:0000256" key="3">
    <source>
        <dbReference type="ARBA" id="ARBA00022664"/>
    </source>
</evidence>
<comment type="subcellular location">
    <subcellularLocation>
        <location evidence="1">Cytoplasm</location>
    </subcellularLocation>
</comment>
<protein>
    <recommendedName>
        <fullName evidence="8">N-acetyltransferase domain-containing protein</fullName>
    </recommendedName>
</protein>
<keyword evidence="4" id="KW-0547">Nucleotide-binding</keyword>
<dbReference type="Gene3D" id="1.20.5.5160">
    <property type="match status" value="1"/>
</dbReference>
<feature type="region of interest" description="Disordered" evidence="7">
    <location>
        <begin position="377"/>
        <end position="468"/>
    </location>
</feature>
<evidence type="ECO:0000313" key="9">
    <source>
        <dbReference type="EMBL" id="GAX75068.1"/>
    </source>
</evidence>
<dbReference type="GO" id="GO:0000289">
    <property type="term" value="P:nuclear-transcribed mRNA poly(A) tail shortening"/>
    <property type="evidence" value="ECO:0007669"/>
    <property type="project" value="InterPro"/>
</dbReference>
<gene>
    <name evidence="9" type="ORF">CEUSTIGMA_g2512.t1</name>
</gene>
<dbReference type="GO" id="GO:0008143">
    <property type="term" value="F:poly(A) binding"/>
    <property type="evidence" value="ECO:0007669"/>
    <property type="project" value="TreeGrafter"/>
</dbReference>
<accession>A0A250WW60</accession>
<dbReference type="GO" id="GO:0031251">
    <property type="term" value="C:PAN complex"/>
    <property type="evidence" value="ECO:0007669"/>
    <property type="project" value="InterPro"/>
</dbReference>
<reference evidence="9 10" key="1">
    <citation type="submission" date="2017-08" db="EMBL/GenBank/DDBJ databases">
        <title>Acidophilic green algal genome provides insights into adaptation to an acidic environment.</title>
        <authorList>
            <person name="Hirooka S."/>
            <person name="Hirose Y."/>
            <person name="Kanesaki Y."/>
            <person name="Higuchi S."/>
            <person name="Fujiwara T."/>
            <person name="Onuma R."/>
            <person name="Era A."/>
            <person name="Ohbayashi R."/>
            <person name="Uzuka A."/>
            <person name="Nozaki H."/>
            <person name="Yoshikawa H."/>
            <person name="Miyagishima S.Y."/>
        </authorList>
    </citation>
    <scope>NUCLEOTIDE SEQUENCE [LARGE SCALE GENOMIC DNA]</scope>
    <source>
        <strain evidence="9 10">NIES-2499</strain>
    </source>
</reference>
<evidence type="ECO:0000256" key="5">
    <source>
        <dbReference type="ARBA" id="ARBA00022840"/>
    </source>
</evidence>
<dbReference type="Gene3D" id="3.40.630.30">
    <property type="match status" value="1"/>
</dbReference>
<keyword evidence="5" id="KW-0067">ATP-binding</keyword>
<comment type="caution">
    <text evidence="9">The sequence shown here is derived from an EMBL/GenBank/DDBJ whole genome shotgun (WGS) entry which is preliminary data.</text>
</comment>
<evidence type="ECO:0000256" key="1">
    <source>
        <dbReference type="ARBA" id="ARBA00004496"/>
    </source>
</evidence>
<evidence type="ECO:0000313" key="10">
    <source>
        <dbReference type="Proteomes" id="UP000232323"/>
    </source>
</evidence>
<dbReference type="PANTHER" id="PTHR12272">
    <property type="entry name" value="DEADENYLATION COMPLEX SUBUNIT PAN3"/>
    <property type="match status" value="1"/>
</dbReference>
<dbReference type="EMBL" id="BEGY01000010">
    <property type="protein sequence ID" value="GAX75068.1"/>
    <property type="molecule type" value="Genomic_DNA"/>
</dbReference>
<dbReference type="GO" id="GO:0000932">
    <property type="term" value="C:P-body"/>
    <property type="evidence" value="ECO:0007669"/>
    <property type="project" value="TreeGrafter"/>
</dbReference>
<sequence>MTQVPFHDQQVSYRTILPHDFTGLKAMHSKLFPIDYEDNFFNKVCRKEDRIFSYAAVLNQPCSISKYIAPRDSREPRTADEMIGFVTARIIFMHECDPMDRHYIGKSSRLLDRQSAVYILTLGVAPEHQRKGIAQQLLSLVQQHAVSSGCCAVFLHVITYNDSALRLYSRAGYTCTGLLQNFYFINSGRQPDLNRVQYDAWLYALTLPEVHVPMFCASYWGLPWALSPFSTCVGSRDQTATATASVSSDTHIQGQPSWLSPMFWTSWTAVYCPPCENGVSLPLQLSTFKPSPQQSPLDCKGCPGANAWEDVQRTKDYFSYASISTFQTNKGLQSINSAELVKAAPFVPGTLKPSPPEPVNGTKVNKLVNAAPFVPKSKQGAEEGGALLASQSEPQPHGGGRGGLVSGRGYTQPRRAPQNDGSSRDGVPGWYVQGSGVPTSGGSAGRGRGAGPSSAAGRGVGSLHNANATVHNPYDSSLASTSMGGSHVPYSNQNLFSDHLRADYSYGNTRGTSRNNHRSYDVSTMGSGRIQTASQFMSEGLRQQLQLNSYLVQAQWSPEQIGRSPEDDSGVVPGHIGIYHTIYPLEAIPVDGNDRVSAAFGLRTSVFKSISSQDGRAYALRKICGKQVIPNAELLSRARSSVDAWTAVSEHPNMVGLHAAFVSSDMDGGTPALFFAHDYHPGSLTLTQAHMLPSSSSSGVTSLRQASEAQLWSYLVQLTSVLRCVHNAGLRLRPQSLHPTKVLLTPFGRIRVNGIGVADTLSPLLGDPNDQDDVQHMHRLELTAVGQLILTLACAGLSSTPKLDVCAAHYSMELTRTLAALLASADGGGLSSWRQLAAALADHTLEEMDGLGGMTHELMGELEKEFENGRLMRLMVKLGFVNERPELDGDTQWSETGDRYLLKLFRDFVFHQYSEEGSALTDWGHVTEALNKLDAGVPEKILLMSRDEQSMLVVSYSDLKACVEMAYAQVRDSAKKRSI</sequence>
<dbReference type="GO" id="GO:0006397">
    <property type="term" value="P:mRNA processing"/>
    <property type="evidence" value="ECO:0007669"/>
    <property type="project" value="UniProtKB-KW"/>
</dbReference>
<evidence type="ECO:0000256" key="2">
    <source>
        <dbReference type="ARBA" id="ARBA00022490"/>
    </source>
</evidence>
<dbReference type="PANTHER" id="PTHR12272:SF11">
    <property type="entry name" value="PAN2-PAN3 DEADENYLATION COMPLEX SUBUNIT PAN3"/>
    <property type="match status" value="1"/>
</dbReference>
<dbReference type="SUPFAM" id="SSF56112">
    <property type="entry name" value="Protein kinase-like (PK-like)"/>
    <property type="match status" value="1"/>
</dbReference>
<dbReference type="OrthoDB" id="204958at2759"/>
<dbReference type="Pfam" id="PF18101">
    <property type="entry name" value="Pan3_CK"/>
    <property type="match status" value="1"/>
</dbReference>
<dbReference type="InterPro" id="IPR030844">
    <property type="entry name" value="PAN3"/>
</dbReference>
<dbReference type="FunFam" id="1.10.287.3700:FF:000001">
    <property type="entry name" value="PAN2-PAN3 deadenylation complex subunit PAN3"/>
    <property type="match status" value="1"/>
</dbReference>
<keyword evidence="2" id="KW-0963">Cytoplasm</keyword>
<dbReference type="CDD" id="cd04301">
    <property type="entry name" value="NAT_SF"/>
    <property type="match status" value="1"/>
</dbReference>